<keyword evidence="3" id="KW-1185">Reference proteome</keyword>
<dbReference type="Proteomes" id="UP001501442">
    <property type="component" value="Unassembled WGS sequence"/>
</dbReference>
<feature type="compositionally biased region" description="Pro residues" evidence="1">
    <location>
        <begin position="102"/>
        <end position="112"/>
    </location>
</feature>
<dbReference type="RefSeq" id="WP_345429683.1">
    <property type="nucleotide sequence ID" value="NZ_BAABHK010000002.1"/>
</dbReference>
<reference evidence="3" key="1">
    <citation type="journal article" date="2019" name="Int. J. Syst. Evol. Microbiol.">
        <title>The Global Catalogue of Microorganisms (GCM) 10K type strain sequencing project: providing services to taxonomists for standard genome sequencing and annotation.</title>
        <authorList>
            <consortium name="The Broad Institute Genomics Platform"/>
            <consortium name="The Broad Institute Genome Sequencing Center for Infectious Disease"/>
            <person name="Wu L."/>
            <person name="Ma J."/>
        </authorList>
    </citation>
    <scope>NUCLEOTIDE SEQUENCE [LARGE SCALE GENOMIC DNA]</scope>
    <source>
        <strain evidence="3">JCM 17939</strain>
    </source>
</reference>
<accession>A0ABP8U422</accession>
<gene>
    <name evidence="2" type="ORF">GCM10023196_012580</name>
</gene>
<evidence type="ECO:0000256" key="1">
    <source>
        <dbReference type="SAM" id="MobiDB-lite"/>
    </source>
</evidence>
<name>A0ABP8U422_9ACTN</name>
<proteinExistence type="predicted"/>
<protein>
    <submittedName>
        <fullName evidence="2">Uncharacterized protein</fullName>
    </submittedName>
</protein>
<feature type="region of interest" description="Disordered" evidence="1">
    <location>
        <begin position="90"/>
        <end position="112"/>
    </location>
</feature>
<evidence type="ECO:0000313" key="2">
    <source>
        <dbReference type="EMBL" id="GAA4622028.1"/>
    </source>
</evidence>
<organism evidence="2 3">
    <name type="scientific">Actinoallomurus vinaceus</name>
    <dbReference type="NCBI Taxonomy" id="1080074"/>
    <lineage>
        <taxon>Bacteria</taxon>
        <taxon>Bacillati</taxon>
        <taxon>Actinomycetota</taxon>
        <taxon>Actinomycetes</taxon>
        <taxon>Streptosporangiales</taxon>
        <taxon>Thermomonosporaceae</taxon>
        <taxon>Actinoallomurus</taxon>
    </lineage>
</organism>
<comment type="caution">
    <text evidence="2">The sequence shown here is derived from an EMBL/GenBank/DDBJ whole genome shotgun (WGS) entry which is preliminary data.</text>
</comment>
<dbReference type="EMBL" id="BAABHK010000002">
    <property type="protein sequence ID" value="GAA4622028.1"/>
    <property type="molecule type" value="Genomic_DNA"/>
</dbReference>
<evidence type="ECO:0000313" key="3">
    <source>
        <dbReference type="Proteomes" id="UP001501442"/>
    </source>
</evidence>
<sequence>MSERSDPSRLAASNGHGTVSRFATVNTTSDAVADSCAVIISRLLAVGLDLEMALGSRRRDQAARRIRRAIGEIDASLVELHRTVLDAAVRRSSGDGEAVRAPKPPAAESPHR</sequence>
<feature type="compositionally biased region" description="Basic and acidic residues" evidence="1">
    <location>
        <begin position="90"/>
        <end position="100"/>
    </location>
</feature>
<feature type="region of interest" description="Disordered" evidence="1">
    <location>
        <begin position="1"/>
        <end position="22"/>
    </location>
</feature>